<dbReference type="AlphaFoldDB" id="A0A6G7VGJ4"/>
<dbReference type="KEGG" id="cjap:GWK36_00465"/>
<dbReference type="InterPro" id="IPR011044">
    <property type="entry name" value="Quino_amine_DH_bsu"/>
</dbReference>
<dbReference type="GO" id="GO:0016603">
    <property type="term" value="F:glutaminyl-peptide cyclotransferase activity"/>
    <property type="evidence" value="ECO:0007669"/>
    <property type="project" value="InterPro"/>
</dbReference>
<dbReference type="PANTHER" id="PTHR31270">
    <property type="entry name" value="GLUTAMINYL-PEPTIDE CYCLOTRANSFERASE"/>
    <property type="match status" value="1"/>
</dbReference>
<dbReference type="PANTHER" id="PTHR31270:SF1">
    <property type="entry name" value="GLUTAMINYL-PEPTIDE CYCLOTRANSFERASE"/>
    <property type="match status" value="1"/>
</dbReference>
<dbReference type="Proteomes" id="UP000502699">
    <property type="component" value="Chromosome"/>
</dbReference>
<evidence type="ECO:0000313" key="2">
    <source>
        <dbReference type="Proteomes" id="UP000502699"/>
    </source>
</evidence>
<keyword evidence="2" id="KW-1185">Reference proteome</keyword>
<dbReference type="InterPro" id="IPR015943">
    <property type="entry name" value="WD40/YVTN_repeat-like_dom_sf"/>
</dbReference>
<dbReference type="InterPro" id="IPR007788">
    <property type="entry name" value="QCT"/>
</dbReference>
<accession>A0A6G7VGJ4</accession>
<dbReference type="EMBL" id="CP048029">
    <property type="protein sequence ID" value="QIK39030.1"/>
    <property type="molecule type" value="Genomic_DNA"/>
</dbReference>
<sequence length="241" mass="27543">MFSALALAQTDPPLVGHRLLATYPHDPQAFTQGLVWVDGILYEGTGLYGRSAIRRLDLETGKVEQEVRLPPQFFGEGITYWHGRLIQLTWREQRGFVYDAADLKPLEGFVYPREGWGLTQDGVHWIASDGTDTLSFIEPASRKLVRSLQVRAGDKPVTRLNELEWIEGEIWANVWYSDQILRIDPKDGRVTAILDLSDLYPQSKRPNPEAVLNGIAYDPETQRLFITGKYWPWLYAIQVDD</sequence>
<gene>
    <name evidence="1" type="ORF">GWK36_00465</name>
</gene>
<dbReference type="SUPFAM" id="SSF50969">
    <property type="entry name" value="YVTN repeat-like/Quinoprotein amine dehydrogenase"/>
    <property type="match status" value="1"/>
</dbReference>
<evidence type="ECO:0000313" key="1">
    <source>
        <dbReference type="EMBL" id="QIK39030.1"/>
    </source>
</evidence>
<proteinExistence type="predicted"/>
<protein>
    <submittedName>
        <fullName evidence="1">Glutaminyl-peptide cyclotransferase</fullName>
    </submittedName>
</protein>
<name>A0A6G7VGJ4_9GAMM</name>
<organism evidence="1 2">
    <name type="scientific">Caldichromatium japonicum</name>
    <dbReference type="NCBI Taxonomy" id="2699430"/>
    <lineage>
        <taxon>Bacteria</taxon>
        <taxon>Pseudomonadati</taxon>
        <taxon>Pseudomonadota</taxon>
        <taxon>Gammaproteobacteria</taxon>
        <taxon>Chromatiales</taxon>
        <taxon>Chromatiaceae</taxon>
        <taxon>Caldichromatium</taxon>
    </lineage>
</organism>
<dbReference type="Pfam" id="PF05096">
    <property type="entry name" value="Glu_cyclase_2"/>
    <property type="match status" value="1"/>
</dbReference>
<keyword evidence="1" id="KW-0808">Transferase</keyword>
<dbReference type="Gene3D" id="2.130.10.10">
    <property type="entry name" value="YVTN repeat-like/Quinoprotein amine dehydrogenase"/>
    <property type="match status" value="1"/>
</dbReference>
<reference evidence="2" key="1">
    <citation type="submission" date="2020-01" db="EMBL/GenBank/DDBJ databases">
        <title>Caldichromatium gen. nov., sp. nov., a thermophilic purple sulfur bacterium member of the family Chromatiaceae isolated from Nakabusa hot spring, Japan.</title>
        <authorList>
            <person name="Saini M.K."/>
            <person name="Hanada S."/>
            <person name="Tank M."/>
        </authorList>
    </citation>
    <scope>NUCLEOTIDE SEQUENCE [LARGE SCALE GENOMIC DNA]</scope>
    <source>
        <strain evidence="2">No.7</strain>
    </source>
</reference>